<sequence length="326" mass="38425">MKWNSCFLLAILLLCNIQLVVNTPCNRREATLTSIIRGKYKNVLNYDMGTLISSKQQNEFSVGIYGSCLRDNIYTITSEYGFISSEIGDSIIFDLQEQYELNTLKIWLWDQSNRFYRIKIYLIYQDVETIIYESNFVQSITTITFPAQSVQGFKVQSQWKYSKQWALYNKSRSLQSKLISAKVLNHNFYYLIIKVFLLSYYNSQLLQFHKKILHFSIICDISNIHLSLNSFRQIRHPLFQIPILFFNSNSTTTNISRQFQNVADQRFLIATPSLIECTSGVVLPKQVWNKLNEIKYILYMLNKIINHCMHRVVLHQILLQQLHLHK</sequence>
<accession>A0A8S1XNR1</accession>
<dbReference type="AlphaFoldDB" id="A0A8S1XNR1"/>
<evidence type="ECO:0000313" key="3">
    <source>
        <dbReference type="EMBL" id="CAD8202683.1"/>
    </source>
</evidence>
<evidence type="ECO:0000313" key="2">
    <source>
        <dbReference type="EMBL" id="CAD8202682.1"/>
    </source>
</evidence>
<name>A0A8S1XNR1_PAROT</name>
<keyword evidence="1" id="KW-0732">Signal</keyword>
<organism evidence="3 4">
    <name type="scientific">Paramecium octaurelia</name>
    <dbReference type="NCBI Taxonomy" id="43137"/>
    <lineage>
        <taxon>Eukaryota</taxon>
        <taxon>Sar</taxon>
        <taxon>Alveolata</taxon>
        <taxon>Ciliophora</taxon>
        <taxon>Intramacronucleata</taxon>
        <taxon>Oligohymenophorea</taxon>
        <taxon>Peniculida</taxon>
        <taxon>Parameciidae</taxon>
        <taxon>Paramecium</taxon>
    </lineage>
</organism>
<protein>
    <recommendedName>
        <fullName evidence="5">Transmembrane protein</fullName>
    </recommendedName>
</protein>
<proteinExistence type="predicted"/>
<evidence type="ECO:0000313" key="4">
    <source>
        <dbReference type="Proteomes" id="UP000683925"/>
    </source>
</evidence>
<comment type="caution">
    <text evidence="3">The sequence shown here is derived from an EMBL/GenBank/DDBJ whole genome shotgun (WGS) entry which is preliminary data.</text>
</comment>
<reference evidence="3" key="1">
    <citation type="submission" date="2021-01" db="EMBL/GenBank/DDBJ databases">
        <authorList>
            <consortium name="Genoscope - CEA"/>
            <person name="William W."/>
        </authorList>
    </citation>
    <scope>NUCLEOTIDE SEQUENCE</scope>
</reference>
<feature type="signal peptide" evidence="1">
    <location>
        <begin position="1"/>
        <end position="22"/>
    </location>
</feature>
<keyword evidence="4" id="KW-1185">Reference proteome</keyword>
<evidence type="ECO:0000256" key="1">
    <source>
        <dbReference type="SAM" id="SignalP"/>
    </source>
</evidence>
<feature type="chain" id="PRO_5036273355" description="Transmembrane protein" evidence="1">
    <location>
        <begin position="23"/>
        <end position="326"/>
    </location>
</feature>
<dbReference type="EMBL" id="CAJJDP010000128">
    <property type="protein sequence ID" value="CAD8202683.1"/>
    <property type="molecule type" value="Genomic_DNA"/>
</dbReference>
<dbReference type="Proteomes" id="UP000683925">
    <property type="component" value="Unassembled WGS sequence"/>
</dbReference>
<evidence type="ECO:0008006" key="5">
    <source>
        <dbReference type="Google" id="ProtNLM"/>
    </source>
</evidence>
<dbReference type="EMBL" id="CAJJDP010000128">
    <property type="protein sequence ID" value="CAD8202682.1"/>
    <property type="molecule type" value="Genomic_DNA"/>
</dbReference>
<gene>
    <name evidence="2" type="ORF">POCTA_138.1.T1280015</name>
    <name evidence="3" type="ORF">POCTA_138.1.T1280016</name>
</gene>